<dbReference type="RefSeq" id="WP_030430393.1">
    <property type="nucleotide sequence ID" value="NZ_JOEF01000013.1"/>
</dbReference>
<keyword evidence="1 5" id="KW-0808">Transferase</keyword>
<dbReference type="CDD" id="cd07989">
    <property type="entry name" value="LPLAT_AGPAT-like"/>
    <property type="match status" value="1"/>
</dbReference>
<dbReference type="GO" id="GO:0006654">
    <property type="term" value="P:phosphatidic acid biosynthetic process"/>
    <property type="evidence" value="ECO:0007669"/>
    <property type="project" value="TreeGrafter"/>
</dbReference>
<feature type="region of interest" description="Disordered" evidence="3">
    <location>
        <begin position="252"/>
        <end position="276"/>
    </location>
</feature>
<gene>
    <name evidence="5" type="ORF">SAMN04489726_4000</name>
</gene>
<dbReference type="Proteomes" id="UP000183376">
    <property type="component" value="Chromosome I"/>
</dbReference>
<evidence type="ECO:0000256" key="2">
    <source>
        <dbReference type="ARBA" id="ARBA00023315"/>
    </source>
</evidence>
<dbReference type="eggNOG" id="COG0204">
    <property type="taxonomic scope" value="Bacteria"/>
</dbReference>
<dbReference type="AlphaFoldDB" id="A0A1G9X5J5"/>
<evidence type="ECO:0000313" key="5">
    <source>
        <dbReference type="EMBL" id="SDM91957.1"/>
    </source>
</evidence>
<accession>A0A1G9X5J5</accession>
<sequence>MVSLPSTPEDPSDRPGPLRRPPLLWRILLRANRVFVAVTGKLVVTGEVPEELRGQPVLVASNHIGVFDGFVLVAACHKKGVIPYLMSTGGLFDAPVVGWAWRTCRHVRVDRGEKTVTQAMDNAIDALNRGKTLVIYPEGRISLDPGLWPERGKSGAARIALGAKTPVLPVSQWGAHEAVVWGSLNVEGWSDFKPLMTSWFKSVFKRPKFKVHFGPQVPLDDLSPTTPGDAVRARDRIMRSIATGLVPLREDELGEPRFKDKTRPIKAESPWTPDKL</sequence>
<feature type="compositionally biased region" description="Basic and acidic residues" evidence="3">
    <location>
        <begin position="252"/>
        <end position="266"/>
    </location>
</feature>
<dbReference type="SUPFAM" id="SSF69593">
    <property type="entry name" value="Glycerol-3-phosphate (1)-acyltransferase"/>
    <property type="match status" value="1"/>
</dbReference>
<dbReference type="PANTHER" id="PTHR10434:SF11">
    <property type="entry name" value="1-ACYL-SN-GLYCEROL-3-PHOSPHATE ACYLTRANSFERASE"/>
    <property type="match status" value="1"/>
</dbReference>
<dbReference type="SMART" id="SM00563">
    <property type="entry name" value="PlsC"/>
    <property type="match status" value="1"/>
</dbReference>
<proteinExistence type="predicted"/>
<dbReference type="EMBL" id="LT629701">
    <property type="protein sequence ID" value="SDM91957.1"/>
    <property type="molecule type" value="Genomic_DNA"/>
</dbReference>
<dbReference type="GO" id="GO:0003841">
    <property type="term" value="F:1-acylglycerol-3-phosphate O-acyltransferase activity"/>
    <property type="evidence" value="ECO:0007669"/>
    <property type="project" value="TreeGrafter"/>
</dbReference>
<organism evidence="5 6">
    <name type="scientific">Allokutzneria albata</name>
    <name type="common">Kibdelosporangium albatum</name>
    <dbReference type="NCBI Taxonomy" id="211114"/>
    <lineage>
        <taxon>Bacteria</taxon>
        <taxon>Bacillati</taxon>
        <taxon>Actinomycetota</taxon>
        <taxon>Actinomycetes</taxon>
        <taxon>Pseudonocardiales</taxon>
        <taxon>Pseudonocardiaceae</taxon>
        <taxon>Allokutzneria</taxon>
    </lineage>
</organism>
<name>A0A1G9X5J5_ALLAB</name>
<evidence type="ECO:0000259" key="4">
    <source>
        <dbReference type="SMART" id="SM00563"/>
    </source>
</evidence>
<dbReference type="Pfam" id="PF01553">
    <property type="entry name" value="Acyltransferase"/>
    <property type="match status" value="1"/>
</dbReference>
<dbReference type="InterPro" id="IPR002123">
    <property type="entry name" value="Plipid/glycerol_acylTrfase"/>
</dbReference>
<keyword evidence="6" id="KW-1185">Reference proteome</keyword>
<feature type="domain" description="Phospholipid/glycerol acyltransferase" evidence="4">
    <location>
        <begin position="57"/>
        <end position="175"/>
    </location>
</feature>
<reference evidence="5 6" key="1">
    <citation type="submission" date="2016-10" db="EMBL/GenBank/DDBJ databases">
        <authorList>
            <person name="de Groot N.N."/>
        </authorList>
    </citation>
    <scope>NUCLEOTIDE SEQUENCE [LARGE SCALE GENOMIC DNA]</scope>
    <source>
        <strain evidence="5 6">DSM 44149</strain>
    </source>
</reference>
<dbReference type="PANTHER" id="PTHR10434">
    <property type="entry name" value="1-ACYL-SN-GLYCEROL-3-PHOSPHATE ACYLTRANSFERASE"/>
    <property type="match status" value="1"/>
</dbReference>
<dbReference type="STRING" id="211114.SAMN04489726_4000"/>
<evidence type="ECO:0000256" key="3">
    <source>
        <dbReference type="SAM" id="MobiDB-lite"/>
    </source>
</evidence>
<protein>
    <submittedName>
        <fullName evidence="5">1-acyl-sn-glycerol-3-phosphate acyltransferases</fullName>
    </submittedName>
</protein>
<keyword evidence="2 5" id="KW-0012">Acyltransferase</keyword>
<dbReference type="OrthoDB" id="3554363at2"/>
<evidence type="ECO:0000313" key="6">
    <source>
        <dbReference type="Proteomes" id="UP000183376"/>
    </source>
</evidence>
<evidence type="ECO:0000256" key="1">
    <source>
        <dbReference type="ARBA" id="ARBA00022679"/>
    </source>
</evidence>